<dbReference type="AlphaFoldDB" id="A0A834GK28"/>
<organism evidence="11 12">
    <name type="scientific">Rhododendron simsii</name>
    <name type="common">Sims's rhododendron</name>
    <dbReference type="NCBI Taxonomy" id="118357"/>
    <lineage>
        <taxon>Eukaryota</taxon>
        <taxon>Viridiplantae</taxon>
        <taxon>Streptophyta</taxon>
        <taxon>Embryophyta</taxon>
        <taxon>Tracheophyta</taxon>
        <taxon>Spermatophyta</taxon>
        <taxon>Magnoliopsida</taxon>
        <taxon>eudicotyledons</taxon>
        <taxon>Gunneridae</taxon>
        <taxon>Pentapetalae</taxon>
        <taxon>asterids</taxon>
        <taxon>Ericales</taxon>
        <taxon>Ericaceae</taxon>
        <taxon>Ericoideae</taxon>
        <taxon>Rhodoreae</taxon>
        <taxon>Rhododendron</taxon>
    </lineage>
</organism>
<feature type="region of interest" description="Disordered" evidence="8">
    <location>
        <begin position="121"/>
        <end position="144"/>
    </location>
</feature>
<keyword evidence="12" id="KW-1185">Reference proteome</keyword>
<proteinExistence type="predicted"/>
<dbReference type="GO" id="GO:1901957">
    <property type="term" value="P:regulation of cutin biosynthetic process"/>
    <property type="evidence" value="ECO:0007669"/>
    <property type="project" value="UniProtKB-ARBA"/>
</dbReference>
<evidence type="ECO:0000256" key="1">
    <source>
        <dbReference type="ARBA" id="ARBA00004123"/>
    </source>
</evidence>
<dbReference type="Gene3D" id="1.10.10.60">
    <property type="entry name" value="Homeodomain-like"/>
    <property type="match status" value="2"/>
</dbReference>
<dbReference type="InterPro" id="IPR009057">
    <property type="entry name" value="Homeodomain-like_sf"/>
</dbReference>
<evidence type="ECO:0000256" key="3">
    <source>
        <dbReference type="ARBA" id="ARBA00022737"/>
    </source>
</evidence>
<dbReference type="SMART" id="SM00717">
    <property type="entry name" value="SANT"/>
    <property type="match status" value="2"/>
</dbReference>
<dbReference type="GO" id="GO:0003677">
    <property type="term" value="F:DNA binding"/>
    <property type="evidence" value="ECO:0007669"/>
    <property type="project" value="UniProtKB-KW"/>
</dbReference>
<dbReference type="FunFam" id="1.10.10.60:FF:000001">
    <property type="entry name" value="MYB-related transcription factor"/>
    <property type="match status" value="1"/>
</dbReference>
<evidence type="ECO:0000256" key="8">
    <source>
        <dbReference type="SAM" id="MobiDB-lite"/>
    </source>
</evidence>
<dbReference type="InterPro" id="IPR017930">
    <property type="entry name" value="Myb_dom"/>
</dbReference>
<dbReference type="InterPro" id="IPR015495">
    <property type="entry name" value="Myb_TF_plants"/>
</dbReference>
<feature type="domain" description="Myb-like" evidence="9">
    <location>
        <begin position="62"/>
        <end position="112"/>
    </location>
</feature>
<sequence length="395" mass="43939">MGRTPCCEKVGLKKGPWTPEEDHKLLAYIDQHGHGSWRSLPTKAGLQRCGKSCRLRWTNYLRPDIKRGKFSLEEEQTIIQLHALLGNRWSAIATHLPKRTDNEIKNYWNTHLKKRLAKSGIDPVTHKPKTDAGILMSNDGQSKKNTNLSHMAQWESARLEAEARLVRQSKLRWTSPNERLSSQAPNFSPVASAPFINAAAPSKPPRCLDVLKDWNIVWDKPIGGGGGRSMARLGGNLELPRSKISFSGNAPRLPTTAIGSCEDEIVKEEGEEDLKCLIGNSTHLPDFNVGMENNPMSFASGVHEMTILPMEDAWTPESLETDNDANANSGTFVERYTELLNNSGNWSCPEGGGDQSDGDGNRSGDVDFYEKNKNYWNDILDLVNYPPANSPMSYP</sequence>
<evidence type="ECO:0000256" key="4">
    <source>
        <dbReference type="ARBA" id="ARBA00023015"/>
    </source>
</evidence>
<gene>
    <name evidence="11" type="ORF">RHSIM_Rhsim08G0070800</name>
</gene>
<evidence type="ECO:0000313" key="11">
    <source>
        <dbReference type="EMBL" id="KAF7134357.1"/>
    </source>
</evidence>
<dbReference type="GO" id="GO:0000902">
    <property type="term" value="P:cell morphogenesis"/>
    <property type="evidence" value="ECO:0007669"/>
    <property type="project" value="UniProtKB-ARBA"/>
</dbReference>
<name>A0A834GK28_RHOSS</name>
<comment type="caution">
    <text evidence="11">The sequence shown here is derived from an EMBL/GenBank/DDBJ whole genome shotgun (WGS) entry which is preliminary data.</text>
</comment>
<dbReference type="PANTHER" id="PTHR10641:SF586">
    <property type="entry name" value="TRANSCRIPTION FACTOR MYB16"/>
    <property type="match status" value="1"/>
</dbReference>
<keyword evidence="3" id="KW-0677">Repeat</keyword>
<evidence type="ECO:0000256" key="6">
    <source>
        <dbReference type="ARBA" id="ARBA00023163"/>
    </source>
</evidence>
<feature type="domain" description="HTH myb-type" evidence="10">
    <location>
        <begin position="9"/>
        <end position="61"/>
    </location>
</feature>
<evidence type="ECO:0000256" key="7">
    <source>
        <dbReference type="ARBA" id="ARBA00023242"/>
    </source>
</evidence>
<keyword evidence="5" id="KW-0238">DNA-binding</keyword>
<dbReference type="InterPro" id="IPR001005">
    <property type="entry name" value="SANT/Myb"/>
</dbReference>
<dbReference type="PANTHER" id="PTHR10641">
    <property type="entry name" value="MYB FAMILY TRANSCRIPTION FACTOR"/>
    <property type="match status" value="1"/>
</dbReference>
<evidence type="ECO:0000256" key="2">
    <source>
        <dbReference type="ARBA" id="ARBA00022473"/>
    </source>
</evidence>
<protein>
    <submittedName>
        <fullName evidence="11">Uncharacterized protein</fullName>
    </submittedName>
</protein>
<feature type="domain" description="HTH myb-type" evidence="10">
    <location>
        <begin position="62"/>
        <end position="116"/>
    </location>
</feature>
<keyword evidence="2" id="KW-0217">Developmental protein</keyword>
<evidence type="ECO:0000256" key="5">
    <source>
        <dbReference type="ARBA" id="ARBA00023125"/>
    </source>
</evidence>
<dbReference type="Pfam" id="PF00249">
    <property type="entry name" value="Myb_DNA-binding"/>
    <property type="match status" value="2"/>
</dbReference>
<evidence type="ECO:0000313" key="12">
    <source>
        <dbReference type="Proteomes" id="UP000626092"/>
    </source>
</evidence>
<dbReference type="Proteomes" id="UP000626092">
    <property type="component" value="Unassembled WGS sequence"/>
</dbReference>
<dbReference type="FunFam" id="1.10.10.60:FF:000099">
    <property type="entry name" value="MYB transcription factor"/>
    <property type="match status" value="1"/>
</dbReference>
<dbReference type="OrthoDB" id="2143914at2759"/>
<reference evidence="11" key="1">
    <citation type="submission" date="2019-11" db="EMBL/GenBank/DDBJ databases">
        <authorList>
            <person name="Liu Y."/>
            <person name="Hou J."/>
            <person name="Li T.-Q."/>
            <person name="Guan C.-H."/>
            <person name="Wu X."/>
            <person name="Wu H.-Z."/>
            <person name="Ling F."/>
            <person name="Zhang R."/>
            <person name="Shi X.-G."/>
            <person name="Ren J.-P."/>
            <person name="Chen E.-F."/>
            <person name="Sun J.-M."/>
        </authorList>
    </citation>
    <scope>NUCLEOTIDE SEQUENCE</scope>
    <source>
        <strain evidence="11">Adult_tree_wgs_1</strain>
        <tissue evidence="11">Leaves</tissue>
    </source>
</reference>
<accession>A0A834GK28</accession>
<evidence type="ECO:0000259" key="9">
    <source>
        <dbReference type="PROSITE" id="PS50090"/>
    </source>
</evidence>
<feature type="domain" description="Myb-like" evidence="9">
    <location>
        <begin position="9"/>
        <end position="61"/>
    </location>
</feature>
<keyword evidence="7" id="KW-0539">Nucleus</keyword>
<evidence type="ECO:0000259" key="10">
    <source>
        <dbReference type="PROSITE" id="PS51294"/>
    </source>
</evidence>
<dbReference type="PROSITE" id="PS50090">
    <property type="entry name" value="MYB_LIKE"/>
    <property type="match status" value="2"/>
</dbReference>
<keyword evidence="6" id="KW-0804">Transcription</keyword>
<feature type="region of interest" description="Disordered" evidence="8">
    <location>
        <begin position="344"/>
        <end position="366"/>
    </location>
</feature>
<dbReference type="CDD" id="cd00167">
    <property type="entry name" value="SANT"/>
    <property type="match status" value="2"/>
</dbReference>
<dbReference type="GO" id="GO:0005634">
    <property type="term" value="C:nucleus"/>
    <property type="evidence" value="ECO:0007669"/>
    <property type="project" value="UniProtKB-SubCell"/>
</dbReference>
<dbReference type="EMBL" id="WJXA01000008">
    <property type="protein sequence ID" value="KAF7134357.1"/>
    <property type="molecule type" value="Genomic_DNA"/>
</dbReference>
<dbReference type="SUPFAM" id="SSF46689">
    <property type="entry name" value="Homeodomain-like"/>
    <property type="match status" value="1"/>
</dbReference>
<dbReference type="PROSITE" id="PS51294">
    <property type="entry name" value="HTH_MYB"/>
    <property type="match status" value="2"/>
</dbReference>
<keyword evidence="4" id="KW-0805">Transcription regulation</keyword>
<comment type="subcellular location">
    <subcellularLocation>
        <location evidence="1">Nucleus</location>
    </subcellularLocation>
</comment>